<dbReference type="KEGG" id="cfer:D4Z93_05050"/>
<dbReference type="Pfam" id="PF06782">
    <property type="entry name" value="UPF0236"/>
    <property type="match status" value="1"/>
</dbReference>
<dbReference type="KEGG" id="cfer:D4Z93_10650"/>
<comment type="similarity">
    <text evidence="1">Belongs to the UPF0236 family.</text>
</comment>
<dbReference type="EMBL" id="CP032416">
    <property type="protein sequence ID" value="AYD39917.1"/>
    <property type="molecule type" value="Genomic_DNA"/>
</dbReference>
<dbReference type="EMBL" id="CP032416">
    <property type="protein sequence ID" value="AYD40954.1"/>
    <property type="molecule type" value="Genomic_DNA"/>
</dbReference>
<dbReference type="EMBL" id="CP032416">
    <property type="protein sequence ID" value="AYD41307.1"/>
    <property type="molecule type" value="Genomic_DNA"/>
</dbReference>
<dbReference type="AlphaFoldDB" id="A0A386H6D2"/>
<accession>A0A386H6D2</accession>
<evidence type="ECO:0000313" key="5">
    <source>
        <dbReference type="EMBL" id="AYD40172.1"/>
    </source>
</evidence>
<proteinExistence type="inferred from homology"/>
<dbReference type="InterPro" id="IPR009620">
    <property type="entry name" value="UPF0236"/>
</dbReference>
<evidence type="ECO:0000313" key="3">
    <source>
        <dbReference type="EMBL" id="AYD39828.1"/>
    </source>
</evidence>
<dbReference type="KEGG" id="cfer:D4Z93_06895"/>
<evidence type="ECO:0000313" key="9">
    <source>
        <dbReference type="Proteomes" id="UP000266301"/>
    </source>
</evidence>
<reference evidence="8 9" key="2">
    <citation type="journal article" date="2019" name="Int. J. Syst. Evol. Microbiol.">
        <title>Clostridium fermenticellae sp. nov., isolated from the mud in a fermentation cellar for the production of the Chinese liquor, baijiu.</title>
        <authorList>
            <person name="Xu P.X."/>
            <person name="Chai L.J."/>
            <person name="Qiu T."/>
            <person name="Zhang X.J."/>
            <person name="Lu Z.M."/>
            <person name="Xiao C."/>
            <person name="Wang S.T."/>
            <person name="Shen C.H."/>
            <person name="Shi J.S."/>
            <person name="Xu Z.H."/>
        </authorList>
    </citation>
    <scope>NUCLEOTIDE SEQUENCE [LARGE SCALE GENOMIC DNA]</scope>
    <source>
        <strain evidence="8 9">JN500901</strain>
    </source>
</reference>
<dbReference type="EMBL" id="CP032416">
    <property type="protein sequence ID" value="AYD39488.1"/>
    <property type="molecule type" value="Genomic_DNA"/>
</dbReference>
<dbReference type="KEGG" id="cfer:D4Z93_12645"/>
<dbReference type="RefSeq" id="WP_119970197.1">
    <property type="nucleotide sequence ID" value="NZ_CP032416.1"/>
</dbReference>
<name>A0A386H6D2_9CLOT</name>
<dbReference type="KEGG" id="cfer:D4Z93_02610"/>
<reference evidence="8" key="1">
    <citation type="submission" date="2018-09" db="EMBL/GenBank/DDBJ databases">
        <authorList>
            <person name="Xu P.-X."/>
            <person name="Chai L.-J."/>
            <person name="Qiu T."/>
            <person name="Zhang X.-J."/>
            <person name="Lu Z.-M."/>
            <person name="Xiao C."/>
            <person name="Wang S.-T."/>
            <person name="Shen C.-H."/>
            <person name="Shi J.-S."/>
            <person name="Xu Z.-H."/>
        </authorList>
    </citation>
    <scope>NUCLEOTIDE SEQUENCE</scope>
    <source>
        <strain evidence="8">JN500901</strain>
    </source>
</reference>
<organism evidence="8 9">
    <name type="scientific">Clostridium fermenticellae</name>
    <dbReference type="NCBI Taxonomy" id="2068654"/>
    <lineage>
        <taxon>Bacteria</taxon>
        <taxon>Bacillati</taxon>
        <taxon>Bacillota</taxon>
        <taxon>Clostridia</taxon>
        <taxon>Eubacteriales</taxon>
        <taxon>Clostridiaceae</taxon>
        <taxon>Clostridium</taxon>
    </lineage>
</organism>
<gene>
    <name evidence="2" type="ORF">D4Z93_02610</name>
    <name evidence="3" type="ORF">D4Z93_04570</name>
    <name evidence="4" type="ORF">D4Z93_05050</name>
    <name evidence="5" type="ORF">D4Z93_06420</name>
    <name evidence="6" type="ORF">D4Z93_06895</name>
    <name evidence="7" type="ORF">D4Z93_10650</name>
    <name evidence="8" type="ORF">D4Z93_12645</name>
</gene>
<dbReference type="KEGG" id="cfer:D4Z93_04570"/>
<evidence type="ECO:0000313" key="6">
    <source>
        <dbReference type="EMBL" id="AYD40260.1"/>
    </source>
</evidence>
<dbReference type="EMBL" id="CP032416">
    <property type="protein sequence ID" value="AYD40260.1"/>
    <property type="molecule type" value="Genomic_DNA"/>
</dbReference>
<evidence type="ECO:0000313" key="8">
    <source>
        <dbReference type="EMBL" id="AYD41307.1"/>
    </source>
</evidence>
<protein>
    <submittedName>
        <fullName evidence="8">ISLre2 family transposase</fullName>
    </submittedName>
</protein>
<keyword evidence="9" id="KW-1185">Reference proteome</keyword>
<evidence type="ECO:0000256" key="1">
    <source>
        <dbReference type="ARBA" id="ARBA00006539"/>
    </source>
</evidence>
<dbReference type="Proteomes" id="UP000266301">
    <property type="component" value="Chromosome"/>
</dbReference>
<evidence type="ECO:0000313" key="7">
    <source>
        <dbReference type="EMBL" id="AYD40954.1"/>
    </source>
</evidence>
<evidence type="ECO:0000313" key="4">
    <source>
        <dbReference type="EMBL" id="AYD39917.1"/>
    </source>
</evidence>
<dbReference type="NCBIfam" id="NF033529">
    <property type="entry name" value="transpos_ISLre2"/>
    <property type="match status" value="1"/>
</dbReference>
<dbReference type="EMBL" id="CP032416">
    <property type="protein sequence ID" value="AYD39828.1"/>
    <property type="molecule type" value="Genomic_DNA"/>
</dbReference>
<sequence>MYNLNDTLSLNDNEITFNSLEKKIYKYACDTACEILREVLSHLDRRLMDERDAEIYRNKGLRHTCIKTIMGDVEFDRRIYEYKTDQGKKAYKFLLDEYLKMDTIGHISSTLVEKIVDNVTNVSYRNTSNNIKELANQEISHTAVWNVVQKLGSKIEEKEERKILLNKMGKLKGSREVKALFQEMDGIWLSIQGKDKPKGRKSKKKELKLGVTYEGWKKRGGRKDGYVVHNKTACASFGTSKKFKELSDAAIAEVYNTDEIEVRILNGDGAPWIKQSMGGEGVYFQLDPFHKSQAVLRNMEDKKEAYKLMKMLHDGKIDKSFEYLTGLMVKYTNNEKKFKKLEKLYTYLFENKAGLVPYHLREEIKMPEAPEGLEYRNLGTMEHNICDILAQRMKGRKMSWSIKGANNLAKILAEKAGKRIYQTIDEICSGSISDDKLEKIKEVITLTAADVNKKPKKSRYYHIHKAGIPFTGCAVTNGRKAIQSFFQERNLSELVYR</sequence>
<dbReference type="OrthoDB" id="2162583at2"/>
<evidence type="ECO:0000313" key="2">
    <source>
        <dbReference type="EMBL" id="AYD39488.1"/>
    </source>
</evidence>
<dbReference type="EMBL" id="CP032416">
    <property type="protein sequence ID" value="AYD40172.1"/>
    <property type="molecule type" value="Genomic_DNA"/>
</dbReference>
<dbReference type="KEGG" id="cfer:D4Z93_06420"/>